<evidence type="ECO:0000313" key="2">
    <source>
        <dbReference type="EMBL" id="GBG72001.1"/>
    </source>
</evidence>
<organism evidence="2 3">
    <name type="scientific">Chara braunii</name>
    <name type="common">Braun's stonewort</name>
    <dbReference type="NCBI Taxonomy" id="69332"/>
    <lineage>
        <taxon>Eukaryota</taxon>
        <taxon>Viridiplantae</taxon>
        <taxon>Streptophyta</taxon>
        <taxon>Charophyceae</taxon>
        <taxon>Charales</taxon>
        <taxon>Characeae</taxon>
        <taxon>Chara</taxon>
    </lineage>
</organism>
<evidence type="ECO:0000313" key="3">
    <source>
        <dbReference type="Proteomes" id="UP000265515"/>
    </source>
</evidence>
<dbReference type="Gramene" id="GBG72001">
    <property type="protein sequence ID" value="GBG72001"/>
    <property type="gene ID" value="CBR_g10937"/>
</dbReference>
<sequence>MPQVDFRTGGNLWRCRRRAEICLLEFRQENRQGERAGGTAQVPSCGEVVRGESGESEGRRTWADGFGATHLESAAGAALHASPARICYQILPAGPSGASCGEVTSTSVCRYAATCAWKLRRSAALSSDGRSRNCHVFMEGRRGGKLITGWRAPTAGFRRRTRGRQARGSAGAMGLARTSGDSRDLGGRSRVPFWCTWLIGDPTVSLIVEGLLRRLAGRGGRRGR</sequence>
<proteinExistence type="predicted"/>
<gene>
    <name evidence="2" type="ORF">CBR_g10937</name>
</gene>
<name>A0A388KPM0_CHABU</name>
<reference evidence="2 3" key="1">
    <citation type="journal article" date="2018" name="Cell">
        <title>The Chara Genome: Secondary Complexity and Implications for Plant Terrestrialization.</title>
        <authorList>
            <person name="Nishiyama T."/>
            <person name="Sakayama H."/>
            <person name="Vries J.D."/>
            <person name="Buschmann H."/>
            <person name="Saint-Marcoux D."/>
            <person name="Ullrich K.K."/>
            <person name="Haas F.B."/>
            <person name="Vanderstraeten L."/>
            <person name="Becker D."/>
            <person name="Lang D."/>
            <person name="Vosolsobe S."/>
            <person name="Rombauts S."/>
            <person name="Wilhelmsson P.K.I."/>
            <person name="Janitza P."/>
            <person name="Kern R."/>
            <person name="Heyl A."/>
            <person name="Rumpler F."/>
            <person name="Villalobos L.I.A.C."/>
            <person name="Clay J.M."/>
            <person name="Skokan R."/>
            <person name="Toyoda A."/>
            <person name="Suzuki Y."/>
            <person name="Kagoshima H."/>
            <person name="Schijlen E."/>
            <person name="Tajeshwar N."/>
            <person name="Catarino B."/>
            <person name="Hetherington A.J."/>
            <person name="Saltykova A."/>
            <person name="Bonnot C."/>
            <person name="Breuninger H."/>
            <person name="Symeonidi A."/>
            <person name="Radhakrishnan G.V."/>
            <person name="Van Nieuwerburgh F."/>
            <person name="Deforce D."/>
            <person name="Chang C."/>
            <person name="Karol K.G."/>
            <person name="Hedrich R."/>
            <person name="Ulvskov P."/>
            <person name="Glockner G."/>
            <person name="Delwiche C.F."/>
            <person name="Petrasek J."/>
            <person name="Van de Peer Y."/>
            <person name="Friml J."/>
            <person name="Beilby M."/>
            <person name="Dolan L."/>
            <person name="Kohara Y."/>
            <person name="Sugano S."/>
            <person name="Fujiyama A."/>
            <person name="Delaux P.-M."/>
            <person name="Quint M."/>
            <person name="TheiBen G."/>
            <person name="Hagemann M."/>
            <person name="Harholt J."/>
            <person name="Dunand C."/>
            <person name="Zachgo S."/>
            <person name="Langdale J."/>
            <person name="Maumus F."/>
            <person name="Straeten D.V.D."/>
            <person name="Gould S.B."/>
            <person name="Rensing S.A."/>
        </authorList>
    </citation>
    <scope>NUCLEOTIDE SEQUENCE [LARGE SCALE GENOMIC DNA]</scope>
    <source>
        <strain evidence="2 3">S276</strain>
    </source>
</reference>
<dbReference type="EMBL" id="BFEA01000156">
    <property type="protein sequence ID" value="GBG72001.1"/>
    <property type="molecule type" value="Genomic_DNA"/>
</dbReference>
<evidence type="ECO:0000256" key="1">
    <source>
        <dbReference type="SAM" id="MobiDB-lite"/>
    </source>
</evidence>
<protein>
    <submittedName>
        <fullName evidence="2">Uncharacterized protein</fullName>
    </submittedName>
</protein>
<comment type="caution">
    <text evidence="2">The sequence shown here is derived from an EMBL/GenBank/DDBJ whole genome shotgun (WGS) entry which is preliminary data.</text>
</comment>
<dbReference type="Proteomes" id="UP000265515">
    <property type="component" value="Unassembled WGS sequence"/>
</dbReference>
<accession>A0A388KPM0</accession>
<keyword evidence="3" id="KW-1185">Reference proteome</keyword>
<feature type="region of interest" description="Disordered" evidence="1">
    <location>
        <begin position="159"/>
        <end position="183"/>
    </location>
</feature>
<dbReference type="AlphaFoldDB" id="A0A388KPM0"/>